<gene>
    <name evidence="1" type="ORF">PCOR1329_LOCUS16763</name>
    <name evidence="2" type="ORF">PCOR1329_LOCUS34742</name>
</gene>
<evidence type="ECO:0000313" key="1">
    <source>
        <dbReference type="EMBL" id="CAK0812488.1"/>
    </source>
</evidence>
<name>A0ABN9R2D9_9DINO</name>
<keyword evidence="3" id="KW-1185">Reference proteome</keyword>
<protein>
    <recommendedName>
        <fullName evidence="4">ShKT domain-containing protein</fullName>
    </recommendedName>
</protein>
<accession>A0ABN9R2D9</accession>
<dbReference type="EMBL" id="CAUYUJ010014256">
    <property type="protein sequence ID" value="CAK0838907.1"/>
    <property type="molecule type" value="Genomic_DNA"/>
</dbReference>
<evidence type="ECO:0000313" key="3">
    <source>
        <dbReference type="Proteomes" id="UP001189429"/>
    </source>
</evidence>
<comment type="caution">
    <text evidence="1">The sequence shown here is derived from an EMBL/GenBank/DDBJ whole genome shotgun (WGS) entry which is preliminary data.</text>
</comment>
<sequence>MLRYCAQSCQLHGGHCVDKDASCQRVSLGKVCTPDQWGACPKLCKLYREERRRIRKEGKKEKKKLGGDVRVKKEQVKCVRVETLPGLQTTSIDTMFRRIEQGEWAQRYEPKVLSRDPWVMHFGRLLTEKQVDDLRAVAEDGRYPWELSNEAGGVHREGHRTSESLHCNTGECSVDIRVRNAHLVAMNITGLGVLLGTAVGAEVAQHLVLASRPGAGWALVVDTPARGSNSLFSLFSLVWGLGTDFEWAYLLPPPS</sequence>
<evidence type="ECO:0008006" key="4">
    <source>
        <dbReference type="Google" id="ProtNLM"/>
    </source>
</evidence>
<proteinExistence type="predicted"/>
<reference evidence="1" key="1">
    <citation type="submission" date="2023-10" db="EMBL/GenBank/DDBJ databases">
        <authorList>
            <person name="Chen Y."/>
            <person name="Shah S."/>
            <person name="Dougan E. K."/>
            <person name="Thang M."/>
            <person name="Chan C."/>
        </authorList>
    </citation>
    <scope>NUCLEOTIDE SEQUENCE [LARGE SCALE GENOMIC DNA]</scope>
</reference>
<organism evidence="1 3">
    <name type="scientific">Prorocentrum cordatum</name>
    <dbReference type="NCBI Taxonomy" id="2364126"/>
    <lineage>
        <taxon>Eukaryota</taxon>
        <taxon>Sar</taxon>
        <taxon>Alveolata</taxon>
        <taxon>Dinophyceae</taxon>
        <taxon>Prorocentrales</taxon>
        <taxon>Prorocentraceae</taxon>
        <taxon>Prorocentrum</taxon>
    </lineage>
</organism>
<dbReference type="EMBL" id="CAUYUJ010005155">
    <property type="protein sequence ID" value="CAK0812488.1"/>
    <property type="molecule type" value="Genomic_DNA"/>
</dbReference>
<evidence type="ECO:0000313" key="2">
    <source>
        <dbReference type="EMBL" id="CAK0838907.1"/>
    </source>
</evidence>
<dbReference type="Proteomes" id="UP001189429">
    <property type="component" value="Unassembled WGS sequence"/>
</dbReference>